<organism evidence="3">
    <name type="scientific">Camponotus floridanus</name>
    <name type="common">Florida carpenter ant</name>
    <dbReference type="NCBI Taxonomy" id="104421"/>
    <lineage>
        <taxon>Eukaryota</taxon>
        <taxon>Metazoa</taxon>
        <taxon>Ecdysozoa</taxon>
        <taxon>Arthropoda</taxon>
        <taxon>Hexapoda</taxon>
        <taxon>Insecta</taxon>
        <taxon>Pterygota</taxon>
        <taxon>Neoptera</taxon>
        <taxon>Endopterygota</taxon>
        <taxon>Hymenoptera</taxon>
        <taxon>Apocrita</taxon>
        <taxon>Aculeata</taxon>
        <taxon>Formicoidea</taxon>
        <taxon>Formicidae</taxon>
        <taxon>Formicinae</taxon>
        <taxon>Camponotus</taxon>
    </lineage>
</organism>
<dbReference type="Proteomes" id="UP000000311">
    <property type="component" value="Unassembled WGS sequence"/>
</dbReference>
<reference evidence="2 3" key="1">
    <citation type="journal article" date="2010" name="Science">
        <title>Genomic comparison of the ants Camponotus floridanus and Harpegnathos saltator.</title>
        <authorList>
            <person name="Bonasio R."/>
            <person name="Zhang G."/>
            <person name="Ye C."/>
            <person name="Mutti N.S."/>
            <person name="Fang X."/>
            <person name="Qin N."/>
            <person name="Donahue G."/>
            <person name="Yang P."/>
            <person name="Li Q."/>
            <person name="Li C."/>
            <person name="Zhang P."/>
            <person name="Huang Z."/>
            <person name="Berger S.L."/>
            <person name="Reinberg D."/>
            <person name="Wang J."/>
            <person name="Liebig J."/>
        </authorList>
    </citation>
    <scope>NUCLEOTIDE SEQUENCE [LARGE SCALE GENOMIC DNA]</scope>
    <source>
        <strain evidence="3">C129</strain>
    </source>
</reference>
<proteinExistence type="predicted"/>
<evidence type="ECO:0000313" key="2">
    <source>
        <dbReference type="EMBL" id="EFN72412.1"/>
    </source>
</evidence>
<dbReference type="AlphaFoldDB" id="E2A2C1"/>
<evidence type="ECO:0000256" key="1">
    <source>
        <dbReference type="SAM" id="MobiDB-lite"/>
    </source>
</evidence>
<gene>
    <name evidence="2" type="ORF">EAG_06373</name>
</gene>
<keyword evidence="3" id="KW-1185">Reference proteome</keyword>
<protein>
    <submittedName>
        <fullName evidence="2">Uncharacterized protein</fullName>
    </submittedName>
</protein>
<accession>E2A2C1</accession>
<sequence>MSFDLFLPRHGAKSRMSISEEIICPKTLISLKKCNKEEARKLTDDGRRTEKRNIKRMKHVKEREAFLLERGEISEIFDITATRTRSHQHRDAQIYLESYFIAISFVSKKIKQLRYFPQPHLFVQASLKTRTFVIHLTTKASKCTSSLGHSIGVPIGARDADQEKSQDFRATESGIRKERRKNSGERDSNVVYAKKRLYITLAAFQTLPRSLFKLIRNENLSHLLLVNNYISQSIVLAQENSALFENSLNLVRCVFFRHSLAKHVTALSEVFHFIPSKKKCFSL</sequence>
<evidence type="ECO:0000313" key="3">
    <source>
        <dbReference type="Proteomes" id="UP000000311"/>
    </source>
</evidence>
<dbReference type="EMBL" id="GL436034">
    <property type="protein sequence ID" value="EFN72412.1"/>
    <property type="molecule type" value="Genomic_DNA"/>
</dbReference>
<name>E2A2C1_CAMFO</name>
<dbReference type="InParanoid" id="E2A2C1"/>
<feature type="region of interest" description="Disordered" evidence="1">
    <location>
        <begin position="160"/>
        <end position="182"/>
    </location>
</feature>